<name>A0AAD7WCV5_9TELE</name>
<feature type="region of interest" description="Disordered" evidence="1">
    <location>
        <begin position="21"/>
        <end position="41"/>
    </location>
</feature>
<protein>
    <submittedName>
        <fullName evidence="2">Uncharacterized protein</fullName>
    </submittedName>
</protein>
<evidence type="ECO:0000313" key="2">
    <source>
        <dbReference type="EMBL" id="KAJ8391905.1"/>
    </source>
</evidence>
<comment type="caution">
    <text evidence="2">The sequence shown here is derived from an EMBL/GenBank/DDBJ whole genome shotgun (WGS) entry which is preliminary data.</text>
</comment>
<evidence type="ECO:0000313" key="3">
    <source>
        <dbReference type="Proteomes" id="UP001221898"/>
    </source>
</evidence>
<proteinExistence type="predicted"/>
<dbReference type="AlphaFoldDB" id="A0AAD7WCV5"/>
<dbReference type="Gene3D" id="3.60.10.10">
    <property type="entry name" value="Endonuclease/exonuclease/phosphatase"/>
    <property type="match status" value="1"/>
</dbReference>
<reference evidence="2" key="1">
    <citation type="journal article" date="2023" name="Science">
        <title>Genome structures resolve the early diversification of teleost fishes.</title>
        <authorList>
            <person name="Parey E."/>
            <person name="Louis A."/>
            <person name="Montfort J."/>
            <person name="Bouchez O."/>
            <person name="Roques C."/>
            <person name="Iampietro C."/>
            <person name="Lluch J."/>
            <person name="Castinel A."/>
            <person name="Donnadieu C."/>
            <person name="Desvignes T."/>
            <person name="Floi Bucao C."/>
            <person name="Jouanno E."/>
            <person name="Wen M."/>
            <person name="Mejri S."/>
            <person name="Dirks R."/>
            <person name="Jansen H."/>
            <person name="Henkel C."/>
            <person name="Chen W.J."/>
            <person name="Zahm M."/>
            <person name="Cabau C."/>
            <person name="Klopp C."/>
            <person name="Thompson A.W."/>
            <person name="Robinson-Rechavi M."/>
            <person name="Braasch I."/>
            <person name="Lecointre G."/>
            <person name="Bobe J."/>
            <person name="Postlethwait J.H."/>
            <person name="Berthelot C."/>
            <person name="Roest Crollius H."/>
            <person name="Guiguen Y."/>
        </authorList>
    </citation>
    <scope>NUCLEOTIDE SEQUENCE</scope>
    <source>
        <strain evidence="2">NC1722</strain>
    </source>
</reference>
<organism evidence="2 3">
    <name type="scientific">Aldrovandia affinis</name>
    <dbReference type="NCBI Taxonomy" id="143900"/>
    <lineage>
        <taxon>Eukaryota</taxon>
        <taxon>Metazoa</taxon>
        <taxon>Chordata</taxon>
        <taxon>Craniata</taxon>
        <taxon>Vertebrata</taxon>
        <taxon>Euteleostomi</taxon>
        <taxon>Actinopterygii</taxon>
        <taxon>Neopterygii</taxon>
        <taxon>Teleostei</taxon>
        <taxon>Notacanthiformes</taxon>
        <taxon>Halosauridae</taxon>
        <taxon>Aldrovandia</taxon>
    </lineage>
</organism>
<gene>
    <name evidence="2" type="ORF">AAFF_G00083760</name>
</gene>
<dbReference type="Proteomes" id="UP001221898">
    <property type="component" value="Unassembled WGS sequence"/>
</dbReference>
<dbReference type="InterPro" id="IPR036691">
    <property type="entry name" value="Endo/exonu/phosph_ase_sf"/>
</dbReference>
<accession>A0AAD7WCV5</accession>
<dbReference type="EMBL" id="JAINUG010000151">
    <property type="protein sequence ID" value="KAJ8391905.1"/>
    <property type="molecule type" value="Genomic_DNA"/>
</dbReference>
<dbReference type="SUPFAM" id="SSF56219">
    <property type="entry name" value="DNase I-like"/>
    <property type="match status" value="1"/>
</dbReference>
<keyword evidence="3" id="KW-1185">Reference proteome</keyword>
<evidence type="ECO:0000256" key="1">
    <source>
        <dbReference type="SAM" id="MobiDB-lite"/>
    </source>
</evidence>
<sequence>MADTLMIAHAGPGRFVFGRGRARAPTPAPASDSPLVSAPAEEDGVGGEEVAVIHVFMDPPKGVAEVVKDFSLVDAFRALHPYDAGFTWHNYRGATSRLDYIFVGGGISGMSCVLLPSWASDHNMLRVSLPMDRPKADGTLAEGPAMLAVAELYYAELFSRQACDPAAEVHLLDCVSGGEEVRSMEADMTLEEVREVLLCPWARRAP</sequence>